<evidence type="ECO:0000313" key="1">
    <source>
        <dbReference type="EMBL" id="VDN66382.1"/>
    </source>
</evidence>
<gene>
    <name evidence="1" type="ORF">POT9AD_5407</name>
</gene>
<reference evidence="1" key="1">
    <citation type="submission" date="2018-11" db="EMBL/GenBank/DDBJ databases">
        <authorList>
            <consortium name="Genoscope - CEA"/>
            <person name="William W."/>
        </authorList>
    </citation>
    <scope>NUCLEOTIDE SEQUENCE [LARGE SCALE GENOMIC DNA]</scope>
    <source>
        <strain evidence="1">T9AD</strain>
    </source>
</reference>
<protein>
    <submittedName>
        <fullName evidence="1">Uncharacterized protein</fullName>
    </submittedName>
</protein>
<proteinExistence type="predicted"/>
<dbReference type="AlphaFoldDB" id="A0A653BCJ1"/>
<organism evidence="1">
    <name type="scientific">Ectopseudomonas oleovorans</name>
    <name type="common">Pseudomonas oleovorans</name>
    <dbReference type="NCBI Taxonomy" id="301"/>
    <lineage>
        <taxon>Bacteria</taxon>
        <taxon>Pseudomonadati</taxon>
        <taxon>Pseudomonadota</taxon>
        <taxon>Gammaproteobacteria</taxon>
        <taxon>Pseudomonadales</taxon>
        <taxon>Pseudomonadaceae</taxon>
        <taxon>Ectopseudomonas</taxon>
    </lineage>
</organism>
<accession>A0A653BCJ1</accession>
<name>A0A653BCJ1_ECTOL</name>
<sequence>MQRQSRCRHQPGALAVHRQGAQLVLGDVRGRQTGDDHHIRPASAQLPGDLDGLLQAGRLAAGQQLELELVGGDDSGAGNGLIPQKVGNRRIDEHTTPDIAHHRVAQVAQRRVVLANITHRLENHPPAIGIPQITGKHGRQTRQHATFTQPQQHVADMFGTEYLAAKLAITGVVGELHGMDRQHFEAQTLQGEDCSGVTDMAPGHMRLDRQNEGRQGGAHGHSDNGSTTMEWPRLFAKSRARTTTDALALFFGSLRLAMASDPAAVKQEATDCRIEARPRRLTRRT</sequence>
<dbReference type="EMBL" id="LR130779">
    <property type="protein sequence ID" value="VDN66382.1"/>
    <property type="molecule type" value="Genomic_DNA"/>
</dbReference>